<feature type="chain" id="PRO_5041923870" evidence="2">
    <location>
        <begin position="19"/>
        <end position="348"/>
    </location>
</feature>
<dbReference type="EMBL" id="JAUTXT010000021">
    <property type="protein sequence ID" value="KAK3674156.1"/>
    <property type="molecule type" value="Genomic_DNA"/>
</dbReference>
<protein>
    <submittedName>
        <fullName evidence="3">Uncharacterized protein</fullName>
    </submittedName>
</protein>
<gene>
    <name evidence="3" type="ORF">LTR78_006003</name>
</gene>
<sequence length="348" mass="34847">MLRKLVLAGALLVAGSNADLNYTIPAARCVDTTSYDTCSNGVDSTFQGCTTRNGANNDDIVACADTANAFRLGCIYQYCWNVVYSCEVQQLVSLVAQTEGNGGIPYYPAPDNALGGCSCNLELVEEVVIGSLSALGACSNTYNNNAGCECCAQAGAYAGLYSVCPSVDPKYLLATLPGTDTLLTIYDPPFAQCGSVLQQTDCEKDLGYPALPSPLTYLSAAPSTTGTASYSDLSGSLNAPSASVVPYILVGNITISITAASVGGAGTSNRPATTSAGAAGGSLTTSTGSSHAAASGSGGANNGSQTSGGGAVTASATASRGISRSFGSQASCIFMAMLVMLTSIGGLL</sequence>
<feature type="signal peptide" evidence="2">
    <location>
        <begin position="1"/>
        <end position="18"/>
    </location>
</feature>
<keyword evidence="4" id="KW-1185">Reference proteome</keyword>
<reference evidence="3" key="1">
    <citation type="submission" date="2023-07" db="EMBL/GenBank/DDBJ databases">
        <title>Black Yeasts Isolated from many extreme environments.</title>
        <authorList>
            <person name="Coleine C."/>
            <person name="Stajich J.E."/>
            <person name="Selbmann L."/>
        </authorList>
    </citation>
    <scope>NUCLEOTIDE SEQUENCE</scope>
    <source>
        <strain evidence="3">CCFEE 5485</strain>
    </source>
</reference>
<dbReference type="Proteomes" id="UP001274830">
    <property type="component" value="Unassembled WGS sequence"/>
</dbReference>
<accession>A0AAE1C0T9</accession>
<feature type="compositionally biased region" description="Gly residues" evidence="1">
    <location>
        <begin position="296"/>
        <end position="311"/>
    </location>
</feature>
<comment type="caution">
    <text evidence="3">The sequence shown here is derived from an EMBL/GenBank/DDBJ whole genome shotgun (WGS) entry which is preliminary data.</text>
</comment>
<name>A0AAE1C0T9_9PEZI</name>
<evidence type="ECO:0000313" key="3">
    <source>
        <dbReference type="EMBL" id="KAK3674156.1"/>
    </source>
</evidence>
<feature type="region of interest" description="Disordered" evidence="1">
    <location>
        <begin position="264"/>
        <end position="313"/>
    </location>
</feature>
<feature type="compositionally biased region" description="Low complexity" evidence="1">
    <location>
        <begin position="272"/>
        <end position="295"/>
    </location>
</feature>
<organism evidence="3 4">
    <name type="scientific">Recurvomyces mirabilis</name>
    <dbReference type="NCBI Taxonomy" id="574656"/>
    <lineage>
        <taxon>Eukaryota</taxon>
        <taxon>Fungi</taxon>
        <taxon>Dikarya</taxon>
        <taxon>Ascomycota</taxon>
        <taxon>Pezizomycotina</taxon>
        <taxon>Dothideomycetes</taxon>
        <taxon>Dothideomycetidae</taxon>
        <taxon>Mycosphaerellales</taxon>
        <taxon>Teratosphaeriaceae</taxon>
        <taxon>Recurvomyces</taxon>
    </lineage>
</organism>
<proteinExistence type="predicted"/>
<dbReference type="AlphaFoldDB" id="A0AAE1C0T9"/>
<evidence type="ECO:0000313" key="4">
    <source>
        <dbReference type="Proteomes" id="UP001274830"/>
    </source>
</evidence>
<evidence type="ECO:0000256" key="2">
    <source>
        <dbReference type="SAM" id="SignalP"/>
    </source>
</evidence>
<evidence type="ECO:0000256" key="1">
    <source>
        <dbReference type="SAM" id="MobiDB-lite"/>
    </source>
</evidence>
<keyword evidence="2" id="KW-0732">Signal</keyword>